<evidence type="ECO:0000256" key="1">
    <source>
        <dbReference type="SAM" id="SignalP"/>
    </source>
</evidence>
<dbReference type="Proteomes" id="UP000838756">
    <property type="component" value="Unassembled WGS sequence"/>
</dbReference>
<keyword evidence="1" id="KW-0732">Signal</keyword>
<dbReference type="EMBL" id="CAKXAJ010026349">
    <property type="protein sequence ID" value="CAH2267223.1"/>
    <property type="molecule type" value="Genomic_DNA"/>
</dbReference>
<protein>
    <submittedName>
        <fullName evidence="2">Jg14694 protein</fullName>
    </submittedName>
</protein>
<dbReference type="PANTHER" id="PTHR11008:SF32">
    <property type="entry name" value="CIRCADIAN CLOCK-CONTROLLED PROTEIN DAYWAKE-RELATED"/>
    <property type="match status" value="1"/>
</dbReference>
<dbReference type="Pfam" id="PF06585">
    <property type="entry name" value="JHBP"/>
    <property type="match status" value="1"/>
</dbReference>
<dbReference type="GO" id="GO:0005615">
    <property type="term" value="C:extracellular space"/>
    <property type="evidence" value="ECO:0007669"/>
    <property type="project" value="TreeGrafter"/>
</dbReference>
<dbReference type="OrthoDB" id="8113209at2759"/>
<proteinExistence type="predicted"/>
<gene>
    <name evidence="2" type="primary">jg14694</name>
    <name evidence="2" type="ORF">PAEG_LOCUS25786</name>
</gene>
<accession>A0A8S4SMN2</accession>
<name>A0A8S4SMN2_9NEOP</name>
<dbReference type="AlphaFoldDB" id="A0A8S4SMN2"/>
<feature type="signal peptide" evidence="1">
    <location>
        <begin position="1"/>
        <end position="25"/>
    </location>
</feature>
<keyword evidence="3" id="KW-1185">Reference proteome</keyword>
<dbReference type="SMART" id="SM00700">
    <property type="entry name" value="JHBP"/>
    <property type="match status" value="1"/>
</dbReference>
<dbReference type="InterPro" id="IPR010562">
    <property type="entry name" value="Haemolymph_juvenile_hormone-bd"/>
</dbReference>
<evidence type="ECO:0000313" key="2">
    <source>
        <dbReference type="EMBL" id="CAH2267223.1"/>
    </source>
</evidence>
<sequence>MQKNLDFSIFIGLVLFFTLAQYVLAVYPLSHEKCNLQDSDCLRKQAQATVRAFVEGVPEHGIKKLDKMEMDHVEVKAHKLHYEMWNTTVEGFNNTIIDDISIQKELKIMHISFHTNLVVTCDYNADGEVFAMPINGNGKAELIMNNLQVDLVILFDIVKNDEGKDIMDLKTYFFGADAVDGVHYYFENLFNGDKVKGDKALAFMNKSWRTIVANYGRFFTIKVMDDIFEAIKIYMRSCPLEDLALY</sequence>
<dbReference type="Gene3D" id="3.15.10.30">
    <property type="entry name" value="Haemolymph juvenile hormone binding protein"/>
    <property type="match status" value="1"/>
</dbReference>
<reference evidence="2" key="1">
    <citation type="submission" date="2022-03" db="EMBL/GenBank/DDBJ databases">
        <authorList>
            <person name="Lindestad O."/>
        </authorList>
    </citation>
    <scope>NUCLEOTIDE SEQUENCE</scope>
</reference>
<evidence type="ECO:0000313" key="3">
    <source>
        <dbReference type="Proteomes" id="UP000838756"/>
    </source>
</evidence>
<comment type="caution">
    <text evidence="2">The sequence shown here is derived from an EMBL/GenBank/DDBJ whole genome shotgun (WGS) entry which is preliminary data.</text>
</comment>
<feature type="chain" id="PRO_5035821676" evidence="1">
    <location>
        <begin position="26"/>
        <end position="246"/>
    </location>
</feature>
<dbReference type="InterPro" id="IPR038606">
    <property type="entry name" value="To_sf"/>
</dbReference>
<dbReference type="PANTHER" id="PTHR11008">
    <property type="entry name" value="PROTEIN TAKEOUT-LIKE PROTEIN"/>
    <property type="match status" value="1"/>
</dbReference>
<organism evidence="2 3">
    <name type="scientific">Pararge aegeria aegeria</name>
    <dbReference type="NCBI Taxonomy" id="348720"/>
    <lineage>
        <taxon>Eukaryota</taxon>
        <taxon>Metazoa</taxon>
        <taxon>Ecdysozoa</taxon>
        <taxon>Arthropoda</taxon>
        <taxon>Hexapoda</taxon>
        <taxon>Insecta</taxon>
        <taxon>Pterygota</taxon>
        <taxon>Neoptera</taxon>
        <taxon>Endopterygota</taxon>
        <taxon>Lepidoptera</taxon>
        <taxon>Glossata</taxon>
        <taxon>Ditrysia</taxon>
        <taxon>Papilionoidea</taxon>
        <taxon>Nymphalidae</taxon>
        <taxon>Satyrinae</taxon>
        <taxon>Satyrini</taxon>
        <taxon>Parargina</taxon>
        <taxon>Pararge</taxon>
    </lineage>
</organism>